<comment type="caution">
    <text evidence="1">The sequence shown here is derived from an EMBL/GenBank/DDBJ whole genome shotgun (WGS) entry which is preliminary data.</text>
</comment>
<evidence type="ECO:0000313" key="2">
    <source>
        <dbReference type="Proteomes" id="UP001501671"/>
    </source>
</evidence>
<protein>
    <recommendedName>
        <fullName evidence="3">DUF2135 domain-containing protein</fullName>
    </recommendedName>
</protein>
<gene>
    <name evidence="1" type="ORF">GCM10023144_13600</name>
</gene>
<dbReference type="EMBL" id="BAABFO010000005">
    <property type="protein sequence ID" value="GAA4328126.1"/>
    <property type="molecule type" value="Genomic_DNA"/>
</dbReference>
<evidence type="ECO:0008006" key="3">
    <source>
        <dbReference type="Google" id="ProtNLM"/>
    </source>
</evidence>
<accession>A0ABP8GPR9</accession>
<proteinExistence type="predicted"/>
<organism evidence="1 2">
    <name type="scientific">Pigmentiphaga soli</name>
    <dbReference type="NCBI Taxonomy" id="1007095"/>
    <lineage>
        <taxon>Bacteria</taxon>
        <taxon>Pseudomonadati</taxon>
        <taxon>Pseudomonadota</taxon>
        <taxon>Betaproteobacteria</taxon>
        <taxon>Burkholderiales</taxon>
        <taxon>Alcaligenaceae</taxon>
        <taxon>Pigmentiphaga</taxon>
    </lineage>
</organism>
<name>A0ABP8GPR9_9BURK</name>
<sequence length="437" mass="46245">MPAFLFHAAPATAVPAPMPLCEPAGYVVGFFNGVWNTRAQADESLRHLRETAGEVFDGARLDYELFYNQTGIGRAGASALEDIAEVFIQRADELDGALSNRWEIFWELLAGAPGGLAARRRAADVIAEAGPALKDLLHAVYTDLIAKSAAGWSALLSDPPLASAYAAQRTRIQGLLAEGRKLILVAHSQGNLFMNQAYREAAAKAGSGRIRAIHVAPASPTLSGPHVLADLDLVINALRLQGAASVPPITAYLPAGHLLTDPSGHMFAATYLATDLQSGQQTADALQAALRALVTPGSPENAGFFTATITWDGPGDVDLHVAEPGGAHVYYRQRHGDSGYLDTDDTVADGPEHYYATCDAARLLPGIYQIGINPYASTEARRVTLQIATAADGEVFSRTTDAGPARGDTGNDTPRPIVRVEVTHTEAGAWRARVLPG</sequence>
<dbReference type="Proteomes" id="UP001501671">
    <property type="component" value="Unassembled WGS sequence"/>
</dbReference>
<dbReference type="RefSeq" id="WP_345247640.1">
    <property type="nucleotide sequence ID" value="NZ_BAABFO010000005.1"/>
</dbReference>
<keyword evidence="2" id="KW-1185">Reference proteome</keyword>
<reference evidence="2" key="1">
    <citation type="journal article" date="2019" name="Int. J. Syst. Evol. Microbiol.">
        <title>The Global Catalogue of Microorganisms (GCM) 10K type strain sequencing project: providing services to taxonomists for standard genome sequencing and annotation.</title>
        <authorList>
            <consortium name="The Broad Institute Genomics Platform"/>
            <consortium name="The Broad Institute Genome Sequencing Center for Infectious Disease"/>
            <person name="Wu L."/>
            <person name="Ma J."/>
        </authorList>
    </citation>
    <scope>NUCLEOTIDE SEQUENCE [LARGE SCALE GENOMIC DNA]</scope>
    <source>
        <strain evidence="2">JCM 17666</strain>
    </source>
</reference>
<evidence type="ECO:0000313" key="1">
    <source>
        <dbReference type="EMBL" id="GAA4328126.1"/>
    </source>
</evidence>